<dbReference type="InterPro" id="IPR018303">
    <property type="entry name" value="ATPase_P-typ_P_site"/>
</dbReference>
<dbReference type="PROSITE" id="PS00154">
    <property type="entry name" value="ATPASE_E1_E2"/>
    <property type="match status" value="1"/>
</dbReference>
<dbReference type="Pfam" id="PF00122">
    <property type="entry name" value="E1-E2_ATPase"/>
    <property type="match status" value="1"/>
</dbReference>
<dbReference type="InParanoid" id="A0A2P6N4U9"/>
<evidence type="ECO:0000259" key="11">
    <source>
        <dbReference type="SMART" id="SM00831"/>
    </source>
</evidence>
<dbReference type="SFLD" id="SFLDF00027">
    <property type="entry name" value="p-type_atpase"/>
    <property type="match status" value="1"/>
</dbReference>
<dbReference type="InterPro" id="IPR044492">
    <property type="entry name" value="P_typ_ATPase_HD_dom"/>
</dbReference>
<keyword evidence="13" id="KW-1185">Reference proteome</keyword>
<dbReference type="GO" id="GO:0016887">
    <property type="term" value="F:ATP hydrolysis activity"/>
    <property type="evidence" value="ECO:0007669"/>
    <property type="project" value="InterPro"/>
</dbReference>
<evidence type="ECO:0000313" key="13">
    <source>
        <dbReference type="Proteomes" id="UP000241769"/>
    </source>
</evidence>
<dbReference type="Pfam" id="PF00689">
    <property type="entry name" value="Cation_ATPase_C"/>
    <property type="match status" value="1"/>
</dbReference>
<feature type="compositionally biased region" description="Basic and acidic residues" evidence="9">
    <location>
        <begin position="478"/>
        <end position="489"/>
    </location>
</feature>
<dbReference type="Gene3D" id="1.20.1110.10">
    <property type="entry name" value="Calcium-transporting ATPase, transmembrane domain"/>
    <property type="match status" value="2"/>
</dbReference>
<evidence type="ECO:0000256" key="6">
    <source>
        <dbReference type="ARBA" id="ARBA00022967"/>
    </source>
</evidence>
<sequence>MPSKDLYYDPQDSMDKDVEKGDDRSFIDRTLHPDPNGPRIRDRIKDKLHIHHDDDEDHPNTIFHTQEQQTSLEKGLSSSEAKSRLEKYGQNVVAKDDETMAWKVFKMLIGQFTDFMIILLLVSASVSIAFGDYIEAGTLFLVVGTNVVIGFVQQWKAEKALQSLKSFNTPSSCVIRDGKSVTLKSAEIVPGDIITLEEGSQIPADVRFFDVVNLQVMEATLTGESTPVEKTSRTMTQDDANRNNDNSETKDAEHMSIADRRNIGYMSTLVIRGRGKGIVVTTGGDTEVGKISATLTKMQKKNKETNTALQKRISKLGMILVGISLVVAIAFIRQKLNNKPIDKEFVKLWIKVGVSLAVSVIPEGLVAVVTVTFALGVTRMAKRNAIVRKLSAVETLGSITVICADKTGTLTEGKMKAEEVYVSGKKYTVSGSGYNPTGEFKQDGNVLNAEGAPLPLKKILMIGALCNNSELEREEEEMTGKKGKYDAKKSQSRNVPASPHTENTPLLRKTTDMRKTADLRKTGDRNRGNNNDQWKGLGDPTEVALEVAARKLGFGKQFWIDKEALSFVSEVPFDSDRSRMTVVFKCEGENDEMMGDHRYLVVSKGASSALLERCTKMLNDKGEVVDRSTKMVEELEAYGEKMAEKGLRVLAMAYKTTDDIPSKKNPDVSDEDEKNEIHDLILVGLVGILDPPRQEVKYAIEACREAGIGMCMITGDHKTTAFGIAASLGIIEKHRKDLVLEGFEIDRMSTAEMAQLEPFPVVFARVSPENKLKIIKVLRRRGEVTAMTGDGVNDAPAIRFADAGISMGKTGTELTKESSDIILTDDNLNSIVPAIEEGRRTFDNIQKFIFYLLACNSAEIYVMLIAIIFDQPVPFTPVMILWANIILDIPPAMALGIDPPARDVLHRAPRDPKKGIFPTWRAYVTVLLHGLSMAGLSLGLFFFAEYYLHYGVERSPEKTDRAKSLAFIGLGMIQLIHSFVARQQRSFLWQGSFWRPVNWWLIGGVFGSMSLLIAANYIPSVKGILQQKSLSPMDWAWVAVAVVSHIVICELLKVILHYAFPEEKKEKVKETLHIQITYSK</sequence>
<feature type="transmembrane region" description="Helical" evidence="10">
    <location>
        <begin position="993"/>
        <end position="1015"/>
    </location>
</feature>
<dbReference type="STRING" id="1890364.A0A2P6N4U9"/>
<evidence type="ECO:0000256" key="4">
    <source>
        <dbReference type="ARBA" id="ARBA00022741"/>
    </source>
</evidence>
<feature type="transmembrane region" description="Helical" evidence="10">
    <location>
        <begin position="1035"/>
        <end position="1060"/>
    </location>
</feature>
<feature type="compositionally biased region" description="Polar residues" evidence="9">
    <location>
        <begin position="223"/>
        <end position="238"/>
    </location>
</feature>
<dbReference type="OrthoDB" id="158672at2759"/>
<feature type="compositionally biased region" description="Basic and acidic residues" evidence="9">
    <location>
        <begin position="509"/>
        <end position="527"/>
    </location>
</feature>
<keyword evidence="3 10" id="KW-0812">Transmembrane</keyword>
<dbReference type="SUPFAM" id="SSF81653">
    <property type="entry name" value="Calcium ATPase, transduction domain A"/>
    <property type="match status" value="1"/>
</dbReference>
<dbReference type="InterPro" id="IPR008250">
    <property type="entry name" value="ATPase_P-typ_transduc_dom_A_sf"/>
</dbReference>
<feature type="transmembrane region" description="Helical" evidence="10">
    <location>
        <begin position="881"/>
        <end position="901"/>
    </location>
</feature>
<feature type="compositionally biased region" description="Basic and acidic residues" evidence="9">
    <location>
        <begin position="239"/>
        <end position="254"/>
    </location>
</feature>
<dbReference type="PANTHER" id="PTHR43294:SF21">
    <property type="entry name" value="CATION TRANSPORTING ATPASE"/>
    <property type="match status" value="1"/>
</dbReference>
<evidence type="ECO:0000256" key="10">
    <source>
        <dbReference type="SAM" id="Phobius"/>
    </source>
</evidence>
<evidence type="ECO:0000256" key="7">
    <source>
        <dbReference type="ARBA" id="ARBA00022989"/>
    </source>
</evidence>
<dbReference type="InterPro" id="IPR004014">
    <property type="entry name" value="ATPase_P-typ_cation-transptr_N"/>
</dbReference>
<comment type="subcellular location">
    <subcellularLocation>
        <location evidence="1">Cell membrane</location>
        <topology evidence="1">Multi-pass membrane protein</topology>
    </subcellularLocation>
</comment>
<feature type="transmembrane region" description="Helical" evidence="10">
    <location>
        <begin position="352"/>
        <end position="378"/>
    </location>
</feature>
<keyword evidence="8 10" id="KW-0472">Membrane</keyword>
<protein>
    <submittedName>
        <fullName evidence="12">Calcium-transporting P-type ATPase</fullName>
    </submittedName>
</protein>
<keyword evidence="2" id="KW-1003">Cell membrane</keyword>
<evidence type="ECO:0000256" key="8">
    <source>
        <dbReference type="ARBA" id="ARBA00023136"/>
    </source>
</evidence>
<dbReference type="SUPFAM" id="SSF81660">
    <property type="entry name" value="Metal cation-transporting ATPase, ATP-binding domain N"/>
    <property type="match status" value="1"/>
</dbReference>
<dbReference type="SMART" id="SM00831">
    <property type="entry name" value="Cation_ATPase_N"/>
    <property type="match status" value="1"/>
</dbReference>
<dbReference type="Pfam" id="PF13246">
    <property type="entry name" value="Cation_ATPase"/>
    <property type="match status" value="1"/>
</dbReference>
<dbReference type="Pfam" id="PF00690">
    <property type="entry name" value="Cation_ATPase_N"/>
    <property type="match status" value="1"/>
</dbReference>
<dbReference type="GO" id="GO:0005886">
    <property type="term" value="C:plasma membrane"/>
    <property type="evidence" value="ECO:0007669"/>
    <property type="project" value="UniProtKB-SubCell"/>
</dbReference>
<dbReference type="GO" id="GO:0005524">
    <property type="term" value="F:ATP binding"/>
    <property type="evidence" value="ECO:0007669"/>
    <property type="project" value="UniProtKB-KW"/>
</dbReference>
<feature type="compositionally biased region" description="Basic and acidic residues" evidence="9">
    <location>
        <begin position="13"/>
        <end position="32"/>
    </location>
</feature>
<dbReference type="SFLD" id="SFLDG00002">
    <property type="entry name" value="C1.7:_P-type_atpase_like"/>
    <property type="match status" value="1"/>
</dbReference>
<evidence type="ECO:0000256" key="9">
    <source>
        <dbReference type="SAM" id="MobiDB-lite"/>
    </source>
</evidence>
<feature type="compositionally biased region" description="Polar residues" evidence="9">
    <location>
        <begin position="492"/>
        <end position="504"/>
    </location>
</feature>
<feature type="region of interest" description="Disordered" evidence="9">
    <location>
        <begin position="471"/>
        <end position="537"/>
    </location>
</feature>
<feature type="transmembrane region" description="Helical" evidence="10">
    <location>
        <begin position="922"/>
        <end position="944"/>
    </location>
</feature>
<dbReference type="PRINTS" id="PR00120">
    <property type="entry name" value="HATPASE"/>
</dbReference>
<proteinExistence type="predicted"/>
<keyword evidence="7 10" id="KW-1133">Transmembrane helix</keyword>
<keyword evidence="6" id="KW-1278">Translocase</keyword>
<dbReference type="InterPro" id="IPR023299">
    <property type="entry name" value="ATPase_P-typ_cyto_dom_N"/>
</dbReference>
<evidence type="ECO:0000256" key="3">
    <source>
        <dbReference type="ARBA" id="ARBA00022692"/>
    </source>
</evidence>
<feature type="transmembrane region" description="Helical" evidence="10">
    <location>
        <begin position="108"/>
        <end position="130"/>
    </location>
</feature>
<evidence type="ECO:0000313" key="12">
    <source>
        <dbReference type="EMBL" id="PRP78977.1"/>
    </source>
</evidence>
<evidence type="ECO:0000256" key="1">
    <source>
        <dbReference type="ARBA" id="ARBA00004651"/>
    </source>
</evidence>
<dbReference type="AlphaFoldDB" id="A0A2P6N4U9"/>
<dbReference type="InterPro" id="IPR036412">
    <property type="entry name" value="HAD-like_sf"/>
</dbReference>
<keyword evidence="5" id="KW-0067">ATP-binding</keyword>
<dbReference type="SUPFAM" id="SSF81665">
    <property type="entry name" value="Calcium ATPase, transmembrane domain M"/>
    <property type="match status" value="1"/>
</dbReference>
<dbReference type="Proteomes" id="UP000241769">
    <property type="component" value="Unassembled WGS sequence"/>
</dbReference>
<feature type="domain" description="Cation-transporting P-type ATPase N-terminal" evidence="11">
    <location>
        <begin position="62"/>
        <end position="132"/>
    </location>
</feature>
<keyword evidence="4" id="KW-0547">Nucleotide-binding</keyword>
<feature type="region of interest" description="Disordered" evidence="9">
    <location>
        <begin position="1"/>
        <end position="47"/>
    </location>
</feature>
<evidence type="ECO:0000256" key="2">
    <source>
        <dbReference type="ARBA" id="ARBA00022475"/>
    </source>
</evidence>
<organism evidence="12 13">
    <name type="scientific">Planoprotostelium fungivorum</name>
    <dbReference type="NCBI Taxonomy" id="1890364"/>
    <lineage>
        <taxon>Eukaryota</taxon>
        <taxon>Amoebozoa</taxon>
        <taxon>Evosea</taxon>
        <taxon>Variosea</taxon>
        <taxon>Cavosteliida</taxon>
        <taxon>Cavosteliaceae</taxon>
        <taxon>Planoprotostelium</taxon>
    </lineage>
</organism>
<feature type="transmembrane region" description="Helical" evidence="10">
    <location>
        <begin position="964"/>
        <end position="981"/>
    </location>
</feature>
<dbReference type="InterPro" id="IPR023298">
    <property type="entry name" value="ATPase_P-typ_TM_dom_sf"/>
</dbReference>
<dbReference type="InterPro" id="IPR050510">
    <property type="entry name" value="Cation_transp_ATPase_P-type"/>
</dbReference>
<feature type="transmembrane region" description="Helical" evidence="10">
    <location>
        <begin position="136"/>
        <end position="155"/>
    </location>
</feature>
<feature type="transmembrane region" description="Helical" evidence="10">
    <location>
        <begin position="848"/>
        <end position="869"/>
    </location>
</feature>
<dbReference type="NCBIfam" id="TIGR01494">
    <property type="entry name" value="ATPase_P-type"/>
    <property type="match status" value="2"/>
</dbReference>
<dbReference type="Gene3D" id="3.40.1110.10">
    <property type="entry name" value="Calcium-transporting ATPase, cytoplasmic domain N"/>
    <property type="match status" value="2"/>
</dbReference>
<dbReference type="PANTHER" id="PTHR43294">
    <property type="entry name" value="SODIUM/POTASSIUM-TRANSPORTING ATPASE SUBUNIT ALPHA"/>
    <property type="match status" value="1"/>
</dbReference>
<dbReference type="InterPro" id="IPR023214">
    <property type="entry name" value="HAD_sf"/>
</dbReference>
<evidence type="ECO:0000256" key="5">
    <source>
        <dbReference type="ARBA" id="ARBA00022840"/>
    </source>
</evidence>
<comment type="caution">
    <text evidence="12">The sequence shown here is derived from an EMBL/GenBank/DDBJ whole genome shotgun (WGS) entry which is preliminary data.</text>
</comment>
<feature type="region of interest" description="Disordered" evidence="9">
    <location>
        <begin position="223"/>
        <end position="254"/>
    </location>
</feature>
<dbReference type="EMBL" id="MDYQ01000202">
    <property type="protein sequence ID" value="PRP78977.1"/>
    <property type="molecule type" value="Genomic_DNA"/>
</dbReference>
<dbReference type="PRINTS" id="PR00119">
    <property type="entry name" value="CATATPASE"/>
</dbReference>
<name>A0A2P6N4U9_9EUKA</name>
<dbReference type="InterPro" id="IPR006068">
    <property type="entry name" value="ATPase_P-typ_cation-transptr_C"/>
</dbReference>
<dbReference type="SFLD" id="SFLDS00003">
    <property type="entry name" value="Haloacid_Dehalogenase"/>
    <property type="match status" value="1"/>
</dbReference>
<dbReference type="Gene3D" id="2.70.150.10">
    <property type="entry name" value="Calcium-transporting ATPase, cytoplasmic transduction domain A"/>
    <property type="match status" value="1"/>
</dbReference>
<accession>A0A2P6N4U9</accession>
<dbReference type="InterPro" id="IPR001757">
    <property type="entry name" value="P_typ_ATPase"/>
</dbReference>
<feature type="transmembrane region" description="Helical" evidence="10">
    <location>
        <begin position="313"/>
        <end position="332"/>
    </location>
</feature>
<dbReference type="Gene3D" id="3.40.50.1000">
    <property type="entry name" value="HAD superfamily/HAD-like"/>
    <property type="match status" value="2"/>
</dbReference>
<reference evidence="12 13" key="1">
    <citation type="journal article" date="2018" name="Genome Biol. Evol.">
        <title>Multiple Roots of Fruiting Body Formation in Amoebozoa.</title>
        <authorList>
            <person name="Hillmann F."/>
            <person name="Forbes G."/>
            <person name="Novohradska S."/>
            <person name="Ferling I."/>
            <person name="Riege K."/>
            <person name="Groth M."/>
            <person name="Westermann M."/>
            <person name="Marz M."/>
            <person name="Spaller T."/>
            <person name="Winckler T."/>
            <person name="Schaap P."/>
            <person name="Glockner G."/>
        </authorList>
    </citation>
    <scope>NUCLEOTIDE SEQUENCE [LARGE SCALE GENOMIC DNA]</scope>
    <source>
        <strain evidence="12 13">Jena</strain>
    </source>
</reference>
<dbReference type="InterPro" id="IPR059000">
    <property type="entry name" value="ATPase_P-type_domA"/>
</dbReference>
<dbReference type="SUPFAM" id="SSF56784">
    <property type="entry name" value="HAD-like"/>
    <property type="match status" value="1"/>
</dbReference>
<gene>
    <name evidence="12" type="ORF">PROFUN_11442</name>
</gene>